<dbReference type="InterPro" id="IPR036922">
    <property type="entry name" value="Rieske_2Fe-2S_sf"/>
</dbReference>
<evidence type="ECO:0000313" key="6">
    <source>
        <dbReference type="EMBL" id="BBH20527.1"/>
    </source>
</evidence>
<dbReference type="Pfam" id="PF00355">
    <property type="entry name" value="Rieske"/>
    <property type="match status" value="1"/>
</dbReference>
<dbReference type="InterPro" id="IPR017941">
    <property type="entry name" value="Rieske_2Fe-2S"/>
</dbReference>
<dbReference type="PANTHER" id="PTHR13847">
    <property type="entry name" value="SARCOSINE DEHYDROGENASE-RELATED"/>
    <property type="match status" value="1"/>
</dbReference>
<reference evidence="6 7" key="1">
    <citation type="submission" date="2018-11" db="EMBL/GenBank/DDBJ databases">
        <title>Complete genome sequence of Paenibacillus baekrokdamisoli strain KCTC 33723.</title>
        <authorList>
            <person name="Kang S.W."/>
            <person name="Lee K.C."/>
            <person name="Kim K.K."/>
            <person name="Kim J.S."/>
            <person name="Kim D.S."/>
            <person name="Ko S.H."/>
            <person name="Yang S.H."/>
            <person name="Lee J.S."/>
        </authorList>
    </citation>
    <scope>NUCLEOTIDE SEQUENCE [LARGE SCALE GENOMIC DNA]</scope>
    <source>
        <strain evidence="6 7">KCTC 33723</strain>
    </source>
</reference>
<dbReference type="GO" id="GO:0016705">
    <property type="term" value="F:oxidoreductase activity, acting on paired donors, with incorporation or reduction of molecular oxygen"/>
    <property type="evidence" value="ECO:0007669"/>
    <property type="project" value="UniProtKB-ARBA"/>
</dbReference>
<dbReference type="Proteomes" id="UP000275368">
    <property type="component" value="Chromosome"/>
</dbReference>
<keyword evidence="3" id="KW-0408">Iron</keyword>
<name>A0A3G9INT1_9BACL</name>
<evidence type="ECO:0000256" key="4">
    <source>
        <dbReference type="ARBA" id="ARBA00023014"/>
    </source>
</evidence>
<keyword evidence="1" id="KW-0001">2Fe-2S</keyword>
<dbReference type="EMBL" id="AP019308">
    <property type="protein sequence ID" value="BBH20527.1"/>
    <property type="molecule type" value="Genomic_DNA"/>
</dbReference>
<keyword evidence="7" id="KW-1185">Reference proteome</keyword>
<dbReference type="PROSITE" id="PS51296">
    <property type="entry name" value="RIESKE"/>
    <property type="match status" value="1"/>
</dbReference>
<dbReference type="GO" id="GO:0004497">
    <property type="term" value="F:monooxygenase activity"/>
    <property type="evidence" value="ECO:0007669"/>
    <property type="project" value="UniProtKB-ARBA"/>
</dbReference>
<dbReference type="SUPFAM" id="SSF50022">
    <property type="entry name" value="ISP domain"/>
    <property type="match status" value="1"/>
</dbReference>
<keyword evidence="4" id="KW-0411">Iron-sulfur</keyword>
<dbReference type="Gene3D" id="2.102.10.10">
    <property type="entry name" value="Rieske [2Fe-2S] iron-sulphur domain"/>
    <property type="match status" value="1"/>
</dbReference>
<proteinExistence type="predicted"/>
<dbReference type="GO" id="GO:0051537">
    <property type="term" value="F:2 iron, 2 sulfur cluster binding"/>
    <property type="evidence" value="ECO:0007669"/>
    <property type="project" value="UniProtKB-KW"/>
</dbReference>
<evidence type="ECO:0000256" key="1">
    <source>
        <dbReference type="ARBA" id="ARBA00022714"/>
    </source>
</evidence>
<evidence type="ECO:0000313" key="7">
    <source>
        <dbReference type="Proteomes" id="UP000275368"/>
    </source>
</evidence>
<accession>A0A3G9INT1</accession>
<dbReference type="InterPro" id="IPR038010">
    <property type="entry name" value="YhfW_C"/>
</dbReference>
<dbReference type="FunFam" id="2.102.10.10:FF:000014">
    <property type="entry name" value="Oxidoreductase, FAD dependent"/>
    <property type="match status" value="1"/>
</dbReference>
<protein>
    <submittedName>
        <fullName evidence="6">(2Fe-2S)-binding protein</fullName>
    </submittedName>
</protein>
<dbReference type="Pfam" id="PF01266">
    <property type="entry name" value="DAO"/>
    <property type="match status" value="1"/>
</dbReference>
<dbReference type="GO" id="GO:0005737">
    <property type="term" value="C:cytoplasm"/>
    <property type="evidence" value="ECO:0007669"/>
    <property type="project" value="TreeGrafter"/>
</dbReference>
<dbReference type="CDD" id="cd03477">
    <property type="entry name" value="Rieske_YhfW_C"/>
    <property type="match status" value="1"/>
</dbReference>
<keyword evidence="2" id="KW-0479">Metal-binding</keyword>
<dbReference type="PANTHER" id="PTHR13847:SF274">
    <property type="entry name" value="RIESKE 2FE-2S IRON-SULFUR PROTEIN YHFW-RELATED"/>
    <property type="match status" value="1"/>
</dbReference>
<dbReference type="Gene3D" id="3.50.50.60">
    <property type="entry name" value="FAD/NAD(P)-binding domain"/>
    <property type="match status" value="1"/>
</dbReference>
<evidence type="ECO:0000256" key="3">
    <source>
        <dbReference type="ARBA" id="ARBA00023004"/>
    </source>
</evidence>
<keyword evidence="5" id="KW-1015">Disulfide bond</keyword>
<dbReference type="GO" id="GO:0016020">
    <property type="term" value="C:membrane"/>
    <property type="evidence" value="ECO:0007669"/>
    <property type="project" value="InterPro"/>
</dbReference>
<gene>
    <name evidence="6" type="ORF">Back11_18720</name>
</gene>
<dbReference type="InterPro" id="IPR006076">
    <property type="entry name" value="FAD-dep_OxRdtase"/>
</dbReference>
<dbReference type="AlphaFoldDB" id="A0A3G9INT1"/>
<evidence type="ECO:0000256" key="5">
    <source>
        <dbReference type="ARBA" id="ARBA00023157"/>
    </source>
</evidence>
<dbReference type="InterPro" id="IPR036188">
    <property type="entry name" value="FAD/NAD-bd_sf"/>
</dbReference>
<sequence length="511" mass="57145">MIEHHSFPQFPESYWIESTNNLPSYPTLNQDIEADITIVGGGISGITTAYLLVKEGYKVVLLDAGKLLNGTTGHTTAKITAQHDLIYDEFVTNLGQEKASLYYQASNDALQFIKQTVTHNQIQCGFSEQDAYVYTDSIDYLKKLEDEMAAYKLLGIPSSYSDHIPLQVPAKAAIIMHNQAQFHPLHYLTALVREYIEAGGEIYENTTAIDVEKGSLPKVITSDGHHITCKYVASCTHFPFYDGLGFYFARMHADRSYVLGVKVADDYPGGMYISAEDPKRSIRHAETADQQKLILIGGQSHKTGQGICTISHYEELQQFTERHFNLQEIAYRWSTQDLVTGDKIPYIGRITASSPNIFVATGYRKWGMTNSTAAALLIRDLIMEKENPYEKLFEPSRSTSFTTIKKLIVDNADVAKHLIAGKLERINKRPEDLALDEGSVVQIKGRRAGGYKDKNGELYLVDTTCTHMGCEVEWNNGDRTWDCPCHGSRFSISGDVIEGPAEKPLSRLEAN</sequence>
<organism evidence="6 7">
    <name type="scientific">Paenibacillus baekrokdamisoli</name>
    <dbReference type="NCBI Taxonomy" id="1712516"/>
    <lineage>
        <taxon>Bacteria</taxon>
        <taxon>Bacillati</taxon>
        <taxon>Bacillota</taxon>
        <taxon>Bacilli</taxon>
        <taxon>Bacillales</taxon>
        <taxon>Paenibacillaceae</taxon>
        <taxon>Paenibacillus</taxon>
    </lineage>
</organism>
<dbReference type="Gene3D" id="3.30.9.10">
    <property type="entry name" value="D-Amino Acid Oxidase, subunit A, domain 2"/>
    <property type="match status" value="1"/>
</dbReference>
<dbReference type="KEGG" id="pbk:Back11_18720"/>
<dbReference type="PRINTS" id="PR00162">
    <property type="entry name" value="RIESKE"/>
</dbReference>
<dbReference type="InterPro" id="IPR005805">
    <property type="entry name" value="Rieske_Fe-S_prot_C"/>
</dbReference>
<dbReference type="GO" id="GO:0046872">
    <property type="term" value="F:metal ion binding"/>
    <property type="evidence" value="ECO:0007669"/>
    <property type="project" value="UniProtKB-KW"/>
</dbReference>
<evidence type="ECO:0000256" key="2">
    <source>
        <dbReference type="ARBA" id="ARBA00022723"/>
    </source>
</evidence>
<dbReference type="SUPFAM" id="SSF51971">
    <property type="entry name" value="Nucleotide-binding domain"/>
    <property type="match status" value="1"/>
</dbReference>